<keyword evidence="2" id="KW-0808">Transferase</keyword>
<dbReference type="CDD" id="cd03801">
    <property type="entry name" value="GT4_PimA-like"/>
    <property type="match status" value="1"/>
</dbReference>
<evidence type="ECO:0000259" key="1">
    <source>
        <dbReference type="Pfam" id="PF13439"/>
    </source>
</evidence>
<feature type="domain" description="Glycosyltransferase subfamily 4-like N-terminal" evidence="1">
    <location>
        <begin position="13"/>
        <end position="176"/>
    </location>
</feature>
<dbReference type="RefSeq" id="WP_117809550.1">
    <property type="nucleotide sequence ID" value="NZ_CP042282.1"/>
</dbReference>
<dbReference type="InterPro" id="IPR028098">
    <property type="entry name" value="Glyco_trans_4-like_N"/>
</dbReference>
<dbReference type="Pfam" id="PF13439">
    <property type="entry name" value="Glyco_transf_4"/>
    <property type="match status" value="1"/>
</dbReference>
<dbReference type="PANTHER" id="PTHR45947:SF3">
    <property type="entry name" value="SULFOQUINOVOSYL TRANSFERASE SQD2"/>
    <property type="match status" value="1"/>
</dbReference>
<accession>A0A412VZE5</accession>
<dbReference type="EMBL" id="QRYV01000017">
    <property type="protein sequence ID" value="RGV15386.1"/>
    <property type="molecule type" value="Genomic_DNA"/>
</dbReference>
<dbReference type="Pfam" id="PF13692">
    <property type="entry name" value="Glyco_trans_1_4"/>
    <property type="match status" value="1"/>
</dbReference>
<dbReference type="Gene3D" id="3.40.50.2000">
    <property type="entry name" value="Glycogen Phosphorylase B"/>
    <property type="match status" value="2"/>
</dbReference>
<dbReference type="Proteomes" id="UP000283369">
    <property type="component" value="Unassembled WGS sequence"/>
</dbReference>
<reference evidence="2 3" key="1">
    <citation type="submission" date="2018-08" db="EMBL/GenBank/DDBJ databases">
        <title>A genome reference for cultivated species of the human gut microbiota.</title>
        <authorList>
            <person name="Zou Y."/>
            <person name="Xue W."/>
            <person name="Luo G."/>
        </authorList>
    </citation>
    <scope>NUCLEOTIDE SEQUENCE [LARGE SCALE GENOMIC DNA]</scope>
    <source>
        <strain evidence="2 3">AF14-7</strain>
    </source>
</reference>
<dbReference type="SUPFAM" id="SSF53756">
    <property type="entry name" value="UDP-Glycosyltransferase/glycogen phosphorylase"/>
    <property type="match status" value="1"/>
</dbReference>
<dbReference type="GO" id="GO:0016758">
    <property type="term" value="F:hexosyltransferase activity"/>
    <property type="evidence" value="ECO:0007669"/>
    <property type="project" value="TreeGrafter"/>
</dbReference>
<evidence type="ECO:0000313" key="2">
    <source>
        <dbReference type="EMBL" id="RGV15386.1"/>
    </source>
</evidence>
<dbReference type="PANTHER" id="PTHR45947">
    <property type="entry name" value="SULFOQUINOVOSYL TRANSFERASE SQD2"/>
    <property type="match status" value="1"/>
</dbReference>
<name>A0A412VZE5_9BACE</name>
<organism evidence="2 3">
    <name type="scientific">Bacteroides xylanisolvens</name>
    <dbReference type="NCBI Taxonomy" id="371601"/>
    <lineage>
        <taxon>Bacteria</taxon>
        <taxon>Pseudomonadati</taxon>
        <taxon>Bacteroidota</taxon>
        <taxon>Bacteroidia</taxon>
        <taxon>Bacteroidales</taxon>
        <taxon>Bacteroidaceae</taxon>
        <taxon>Bacteroides</taxon>
    </lineage>
</organism>
<proteinExistence type="predicted"/>
<gene>
    <name evidence="2" type="ORF">DWW25_08690</name>
</gene>
<evidence type="ECO:0000313" key="3">
    <source>
        <dbReference type="Proteomes" id="UP000283369"/>
    </source>
</evidence>
<protein>
    <submittedName>
        <fullName evidence="2">Glycosyltransferase</fullName>
    </submittedName>
</protein>
<sequence>MERVFHIISHIDIGGAERVAINIAKSKNPKFEYHLIEIVRSDSYFATQLVEELERANIYVHRSPYKNNKLGILFFGFWFIKIYMKYEPSVIHIHTEMPDFSIWIFRKLAWIFLWIKPKYVRTIHNTQLWNSWKPLGCIIEPFYIKHHCNVAISSSTQDCYEKAYRVSDLPIIYNGLEEVVQKTFNGIVKDKKNVLFAGRFCEEKGIDILLAVLKKMANSDKYHFHIIGAGPCVNDIKEAVVWNNNISVYDKIYGLSQYLESFDYLFMPSRFEGLPLLAIEASLAHTPTIINRCPGLKDTLPEDWPLAVDDNSVDAFIDIFCNKLDTLDYEELANVAYLYAKKKFSIAKMQREYEKVYESKI</sequence>
<dbReference type="AlphaFoldDB" id="A0A412VZE5"/>
<dbReference type="InterPro" id="IPR050194">
    <property type="entry name" value="Glycosyltransferase_grp1"/>
</dbReference>
<comment type="caution">
    <text evidence="2">The sequence shown here is derived from an EMBL/GenBank/DDBJ whole genome shotgun (WGS) entry which is preliminary data.</text>
</comment>